<dbReference type="Gene3D" id="3.30.70.270">
    <property type="match status" value="1"/>
</dbReference>
<dbReference type="Pfam" id="PF00990">
    <property type="entry name" value="GGDEF"/>
    <property type="match status" value="1"/>
</dbReference>
<dbReference type="SMART" id="SM00267">
    <property type="entry name" value="GGDEF"/>
    <property type="match status" value="1"/>
</dbReference>
<dbReference type="eggNOG" id="COG3706">
    <property type="taxonomic scope" value="Bacteria"/>
</dbReference>
<dbReference type="EMBL" id="CP007030">
    <property type="protein sequence ID" value="AHF00879.1"/>
    <property type="molecule type" value="Genomic_DNA"/>
</dbReference>
<protein>
    <submittedName>
        <fullName evidence="2">Diguanylate cyclase</fullName>
    </submittedName>
</protein>
<dbReference type="PROSITE" id="PS50887">
    <property type="entry name" value="GGDEF"/>
    <property type="match status" value="1"/>
</dbReference>
<dbReference type="InterPro" id="IPR029016">
    <property type="entry name" value="GAF-like_dom_sf"/>
</dbReference>
<sequence>MDQIKLPNIEPQRLQAVKDLCLTQPTQDPGLDRITELTARLFNTEIALITIMTRDKQLFISAFGTNIAEIPRQDSFCNEAIFHEQPLVIEDCFQDKRFSELPLVKDAPFIRFYAGQPIKSPSGFIIGTLCILDSKPKKFEHNELRNLQDLAMIAENQIKYIADTTTDDLTGLLNRRGFYGQARKHLDLAMRSELHASLAIIDLNRFKDINNEFGHAFGDRVLRIFADALTQSTRKTDLVARFGGDEFVILSIDKHSDDLYKVRDRLKTAIAQLRPLDLPQAINIDFCIGALEFKPTAELDLEAVLADAIQCIHNPT</sequence>
<dbReference type="HOGENOM" id="CLU_000445_11_32_6"/>
<dbReference type="InterPro" id="IPR043128">
    <property type="entry name" value="Rev_trsase/Diguanyl_cyclase"/>
</dbReference>
<keyword evidence="3" id="KW-1185">Reference proteome</keyword>
<name>W0DV55_9GAMM</name>
<accession>W0DV55</accession>
<dbReference type="InterPro" id="IPR003018">
    <property type="entry name" value="GAF"/>
</dbReference>
<dbReference type="Proteomes" id="UP000005380">
    <property type="component" value="Chromosome"/>
</dbReference>
<dbReference type="InParanoid" id="W0DV55"/>
<proteinExistence type="predicted"/>
<dbReference type="InterPro" id="IPR029787">
    <property type="entry name" value="Nucleotide_cyclase"/>
</dbReference>
<dbReference type="AlphaFoldDB" id="W0DV55"/>
<dbReference type="RefSeq" id="WP_006459358.1">
    <property type="nucleotide sequence ID" value="NZ_CP007030.1"/>
</dbReference>
<feature type="domain" description="GGDEF" evidence="1">
    <location>
        <begin position="194"/>
        <end position="316"/>
    </location>
</feature>
<dbReference type="KEGG" id="tao:THIAE_03005"/>
<dbReference type="InterPro" id="IPR000160">
    <property type="entry name" value="GGDEF_dom"/>
</dbReference>
<dbReference type="Gene3D" id="3.30.450.40">
    <property type="match status" value="1"/>
</dbReference>
<dbReference type="PANTHER" id="PTHR43102:SF2">
    <property type="entry name" value="GAF DOMAIN-CONTAINING PROTEIN"/>
    <property type="match status" value="1"/>
</dbReference>
<reference evidence="2 3" key="1">
    <citation type="submission" date="2013-12" db="EMBL/GenBank/DDBJ databases">
        <authorList>
            <consortium name="DOE Joint Genome Institute"/>
            <person name="Kappler U."/>
            <person name="Huntemann M."/>
            <person name="Han J."/>
            <person name="Chen A."/>
            <person name="Kyrpides N."/>
            <person name="Mavromatis K."/>
            <person name="Markowitz V."/>
            <person name="Palaniappan K."/>
            <person name="Ivanova N."/>
            <person name="Schaumberg A."/>
            <person name="Pati A."/>
            <person name="Liolios K."/>
            <person name="Nordberg H.P."/>
            <person name="Cantor M.N."/>
            <person name="Hua S.X."/>
            <person name="Woyke T."/>
        </authorList>
    </citation>
    <scope>NUCLEOTIDE SEQUENCE [LARGE SCALE GENOMIC DNA]</scope>
    <source>
        <strain evidence="3">AL2</strain>
    </source>
</reference>
<dbReference type="STRING" id="717772.THIAE_03005"/>
<dbReference type="SUPFAM" id="SSF55073">
    <property type="entry name" value="Nucleotide cyclase"/>
    <property type="match status" value="1"/>
</dbReference>
<dbReference type="CDD" id="cd01949">
    <property type="entry name" value="GGDEF"/>
    <property type="match status" value="1"/>
</dbReference>
<evidence type="ECO:0000313" key="3">
    <source>
        <dbReference type="Proteomes" id="UP000005380"/>
    </source>
</evidence>
<dbReference type="PANTHER" id="PTHR43102">
    <property type="entry name" value="SLR1143 PROTEIN"/>
    <property type="match status" value="1"/>
</dbReference>
<evidence type="ECO:0000259" key="1">
    <source>
        <dbReference type="PROSITE" id="PS50887"/>
    </source>
</evidence>
<dbReference type="OrthoDB" id="9812358at2"/>
<dbReference type="FunCoup" id="W0DV55">
    <property type="interactions" value="109"/>
</dbReference>
<dbReference type="SUPFAM" id="SSF55781">
    <property type="entry name" value="GAF domain-like"/>
    <property type="match status" value="1"/>
</dbReference>
<organism evidence="2 3">
    <name type="scientific">Thiomicrospira aerophila AL3</name>
    <dbReference type="NCBI Taxonomy" id="717772"/>
    <lineage>
        <taxon>Bacteria</taxon>
        <taxon>Pseudomonadati</taxon>
        <taxon>Pseudomonadota</taxon>
        <taxon>Gammaproteobacteria</taxon>
        <taxon>Thiotrichales</taxon>
        <taxon>Piscirickettsiaceae</taxon>
        <taxon>Thiomicrospira</taxon>
    </lineage>
</organism>
<dbReference type="Pfam" id="PF01590">
    <property type="entry name" value="GAF"/>
    <property type="match status" value="1"/>
</dbReference>
<gene>
    <name evidence="2" type="ORF">THIAE_03005</name>
</gene>
<evidence type="ECO:0000313" key="2">
    <source>
        <dbReference type="EMBL" id="AHF00879.1"/>
    </source>
</evidence>
<dbReference type="NCBIfam" id="TIGR00254">
    <property type="entry name" value="GGDEF"/>
    <property type="match status" value="1"/>
</dbReference>